<keyword evidence="1" id="KW-1133">Transmembrane helix</keyword>
<keyword evidence="1" id="KW-0812">Transmembrane</keyword>
<dbReference type="Proteomes" id="UP000284605">
    <property type="component" value="Unassembled WGS sequence"/>
</dbReference>
<comment type="caution">
    <text evidence="2">The sequence shown here is derived from an EMBL/GenBank/DDBJ whole genome shotgun (WGS) entry which is preliminary data.</text>
</comment>
<feature type="transmembrane region" description="Helical" evidence="1">
    <location>
        <begin position="47"/>
        <end position="66"/>
    </location>
</feature>
<feature type="transmembrane region" description="Helical" evidence="1">
    <location>
        <begin position="231"/>
        <end position="252"/>
    </location>
</feature>
<dbReference type="AlphaFoldDB" id="A0A418W916"/>
<feature type="transmembrane region" description="Helical" evidence="1">
    <location>
        <begin position="132"/>
        <end position="152"/>
    </location>
</feature>
<dbReference type="EMBL" id="QYUK01000011">
    <property type="protein sequence ID" value="RJF86510.1"/>
    <property type="molecule type" value="Genomic_DNA"/>
</dbReference>
<protein>
    <recommendedName>
        <fullName evidence="4">Cycloeucalenol cycloisomerase</fullName>
    </recommendedName>
</protein>
<reference evidence="2 3" key="1">
    <citation type="submission" date="2018-09" db="EMBL/GenBank/DDBJ databases">
        <authorList>
            <person name="Zhu H."/>
        </authorList>
    </citation>
    <scope>NUCLEOTIDE SEQUENCE [LARGE SCALE GENOMIC DNA]</scope>
    <source>
        <strain evidence="2 3">K1W22B-8</strain>
    </source>
</reference>
<sequence>MGGTWFSGNPDKAWVEKFFLLYSPVWMASMAMMMLTGWDQAFDDTGLLLHAFGTTLPALIIPALIACRYTTQPWYDAYWFKANLYLIVFGFFGNYFGSEYFFDVLGMVYVYPNVTTNLDATLVGTGTRQVPLIMYAYTHVYFMTYHATANIVLRRLRALPLGTVLFPLLVFAIGYFWAWAETKAMANPLIAQSFYYQKMDVMLAWGSAIYATYFIASFPVYYFLDEMRERRWSLVQTVAGGLSASMLTFYMLDLAARWVGSL</sequence>
<evidence type="ECO:0000256" key="1">
    <source>
        <dbReference type="SAM" id="Phobius"/>
    </source>
</evidence>
<gene>
    <name evidence="2" type="ORF">D3874_05290</name>
</gene>
<organism evidence="2 3">
    <name type="scientific">Oleomonas cavernae</name>
    <dbReference type="NCBI Taxonomy" id="2320859"/>
    <lineage>
        <taxon>Bacteria</taxon>
        <taxon>Pseudomonadati</taxon>
        <taxon>Pseudomonadota</taxon>
        <taxon>Alphaproteobacteria</taxon>
        <taxon>Acetobacterales</taxon>
        <taxon>Acetobacteraceae</taxon>
        <taxon>Oleomonas</taxon>
    </lineage>
</organism>
<feature type="transmembrane region" description="Helical" evidence="1">
    <location>
        <begin position="202"/>
        <end position="224"/>
    </location>
</feature>
<name>A0A418W916_9PROT</name>
<accession>A0A418W916</accession>
<keyword evidence="3" id="KW-1185">Reference proteome</keyword>
<dbReference type="PANTHER" id="PTHR35136">
    <property type="entry name" value="CYCLOEUCALENOL CYCLOISOMERASE"/>
    <property type="match status" value="1"/>
</dbReference>
<dbReference type="PANTHER" id="PTHR35136:SF1">
    <property type="entry name" value="CYCLOEUCALENOL CYCLOISOMERASE"/>
    <property type="match status" value="1"/>
</dbReference>
<evidence type="ECO:0000313" key="2">
    <source>
        <dbReference type="EMBL" id="RJF86510.1"/>
    </source>
</evidence>
<feature type="transmembrane region" description="Helical" evidence="1">
    <location>
        <begin position="78"/>
        <end position="97"/>
    </location>
</feature>
<evidence type="ECO:0000313" key="3">
    <source>
        <dbReference type="Proteomes" id="UP000284605"/>
    </source>
</evidence>
<feature type="transmembrane region" description="Helical" evidence="1">
    <location>
        <begin position="159"/>
        <end position="180"/>
    </location>
</feature>
<proteinExistence type="predicted"/>
<evidence type="ECO:0008006" key="4">
    <source>
        <dbReference type="Google" id="ProtNLM"/>
    </source>
</evidence>
<keyword evidence="1" id="KW-0472">Membrane</keyword>
<dbReference type="InterPro" id="IPR020532">
    <property type="entry name" value="Cycloeucalenol_cycloisomerase"/>
</dbReference>
<dbReference type="RefSeq" id="WP_119777157.1">
    <property type="nucleotide sequence ID" value="NZ_QYUK01000011.1"/>
</dbReference>
<dbReference type="OrthoDB" id="5503027at2"/>
<dbReference type="GO" id="GO:0047793">
    <property type="term" value="F:cycloeucalenol cycloisomerase activity"/>
    <property type="evidence" value="ECO:0007669"/>
    <property type="project" value="InterPro"/>
</dbReference>
<feature type="transmembrane region" description="Helical" evidence="1">
    <location>
        <begin position="18"/>
        <end position="35"/>
    </location>
</feature>